<dbReference type="Proteomes" id="UP001470230">
    <property type="component" value="Unassembled WGS sequence"/>
</dbReference>
<dbReference type="SUPFAM" id="SSF56112">
    <property type="entry name" value="Protein kinase-like (PK-like)"/>
    <property type="match status" value="1"/>
</dbReference>
<dbReference type="Gene3D" id="3.40.50.12480">
    <property type="match status" value="1"/>
</dbReference>
<evidence type="ECO:0000256" key="1">
    <source>
        <dbReference type="SAM" id="Coils"/>
    </source>
</evidence>
<dbReference type="EMBL" id="JAPFFF010000041">
    <property type="protein sequence ID" value="KAK8841497.1"/>
    <property type="molecule type" value="Genomic_DNA"/>
</dbReference>
<dbReference type="Gene3D" id="3.80.10.10">
    <property type="entry name" value="Ribonuclease Inhibitor"/>
    <property type="match status" value="2"/>
</dbReference>
<name>A0ABR2H6Y3_9EUKA</name>
<dbReference type="InterPro" id="IPR000719">
    <property type="entry name" value="Prot_kinase_dom"/>
</dbReference>
<dbReference type="SUPFAM" id="SSF52058">
    <property type="entry name" value="L domain-like"/>
    <property type="match status" value="1"/>
</dbReference>
<dbReference type="InterPro" id="IPR051681">
    <property type="entry name" value="Ser/Thr_Kinases-Pseudokinases"/>
</dbReference>
<dbReference type="InterPro" id="IPR008271">
    <property type="entry name" value="Ser/Thr_kinase_AS"/>
</dbReference>
<organism evidence="3 4">
    <name type="scientific">Tritrichomonas musculus</name>
    <dbReference type="NCBI Taxonomy" id="1915356"/>
    <lineage>
        <taxon>Eukaryota</taxon>
        <taxon>Metamonada</taxon>
        <taxon>Parabasalia</taxon>
        <taxon>Tritrichomonadida</taxon>
        <taxon>Tritrichomonadidae</taxon>
        <taxon>Tritrichomonas</taxon>
    </lineage>
</organism>
<accession>A0ABR2H6Y3</accession>
<dbReference type="InterPro" id="IPR011009">
    <property type="entry name" value="Kinase-like_dom_sf"/>
</dbReference>
<evidence type="ECO:0000313" key="4">
    <source>
        <dbReference type="Proteomes" id="UP001470230"/>
    </source>
</evidence>
<dbReference type="Gene3D" id="1.20.5.170">
    <property type="match status" value="1"/>
</dbReference>
<sequence length="709" mass="80139">MIFCLKSTLKSGFDSCNIDSLAFAKDSEVETFEKNCFRNAHIKRLEIPARVKNLKNDWCRYLYDLTEIEESPKNSHFILYNKDFLLGKSSESSDKFDVLHFACSDIKEAVIPPQVTRIKEYSFFNHDKLKTVRCSTNSELKCIEDYVFNFSSIESLSLPASVELIGDYCFSSISHLRSFEISPKNKFFKLLDGKYVVKESNRGSGVFDTIIFGRRDMESVSIPSHIKVINNYAFEYCNIHTVTFESNSSLELVKYDAFNYIPGPERLVLPPSLKEIRDHSFSNIKNIKSIEFLSKSVKMETDCICSCSNLSTVIFPNAEEITFDVGAMSDIPKDLKILVRQSAKLSGGGLSDYKSRISIIENTILNEENTRLKEENTRLKEENTRLKEENTRLKEENTKLKQKVTKLEEKSDKEVIKPIKLELFDTESIDALKVERTIGRGGQSEVFEVIRGQRLALKVLSFDGANKSDRSGDSGGFIQLQRFLREYEILVSLDHANIIKALGFCYGDSSHAPSILLELCVQNLSDRIGDMDDIEKVCSIYEISSAMESVHAARMIHRDLKPENVLFDESGHVKVSDFGVACIVEVEGQTQSKTSGVGTLKFMAPELLNESTKYDNKVDVYSFGVVAFFILSGGKMPKISIAEQSNGKRAPIPSSINKTSRQLINSCWSTSPSDRPSFTEILSFIKKNNFKLIDGVERNISSIKNFVKL</sequence>
<dbReference type="Gene3D" id="3.30.200.20">
    <property type="entry name" value="Phosphorylase Kinase, domain 1"/>
    <property type="match status" value="1"/>
</dbReference>
<dbReference type="Pfam" id="PF00069">
    <property type="entry name" value="Pkinase"/>
    <property type="match status" value="1"/>
</dbReference>
<dbReference type="Pfam" id="PF13306">
    <property type="entry name" value="LRR_5"/>
    <property type="match status" value="3"/>
</dbReference>
<protein>
    <recommendedName>
        <fullName evidence="2">Protein kinase domain-containing protein</fullName>
    </recommendedName>
</protein>
<evidence type="ECO:0000259" key="2">
    <source>
        <dbReference type="PROSITE" id="PS50011"/>
    </source>
</evidence>
<feature type="domain" description="Protein kinase" evidence="2">
    <location>
        <begin position="432"/>
        <end position="691"/>
    </location>
</feature>
<keyword evidence="1" id="KW-0175">Coiled coil</keyword>
<dbReference type="SMART" id="SM00220">
    <property type="entry name" value="S_TKc"/>
    <property type="match status" value="1"/>
</dbReference>
<dbReference type="PROSITE" id="PS50011">
    <property type="entry name" value="PROTEIN_KINASE_DOM"/>
    <property type="match status" value="1"/>
</dbReference>
<dbReference type="PROSITE" id="PS00108">
    <property type="entry name" value="PROTEIN_KINASE_ST"/>
    <property type="match status" value="1"/>
</dbReference>
<evidence type="ECO:0000313" key="3">
    <source>
        <dbReference type="EMBL" id="KAK8841497.1"/>
    </source>
</evidence>
<reference evidence="3 4" key="1">
    <citation type="submission" date="2024-04" db="EMBL/GenBank/DDBJ databases">
        <title>Tritrichomonas musculus Genome.</title>
        <authorList>
            <person name="Alves-Ferreira E."/>
            <person name="Grigg M."/>
            <person name="Lorenzi H."/>
            <person name="Galac M."/>
        </authorList>
    </citation>
    <scope>NUCLEOTIDE SEQUENCE [LARGE SCALE GENOMIC DNA]</scope>
    <source>
        <strain evidence="3 4">EAF2021</strain>
    </source>
</reference>
<feature type="coiled-coil region" evidence="1">
    <location>
        <begin position="362"/>
        <end position="413"/>
    </location>
</feature>
<dbReference type="InterPro" id="IPR026906">
    <property type="entry name" value="LRR_5"/>
</dbReference>
<dbReference type="InterPro" id="IPR032675">
    <property type="entry name" value="LRR_dom_sf"/>
</dbReference>
<comment type="caution">
    <text evidence="3">The sequence shown here is derived from an EMBL/GenBank/DDBJ whole genome shotgun (WGS) entry which is preliminary data.</text>
</comment>
<keyword evidence="4" id="KW-1185">Reference proteome</keyword>
<gene>
    <name evidence="3" type="ORF">M9Y10_027116</name>
</gene>
<proteinExistence type="predicted"/>
<dbReference type="Gene3D" id="1.10.510.10">
    <property type="entry name" value="Transferase(Phosphotransferase) domain 1"/>
    <property type="match status" value="1"/>
</dbReference>
<dbReference type="PANTHER" id="PTHR44329">
    <property type="entry name" value="SERINE/THREONINE-PROTEIN KINASE TNNI3K-RELATED"/>
    <property type="match status" value="1"/>
</dbReference>